<dbReference type="EMBL" id="JAUSUL010000003">
    <property type="protein sequence ID" value="MDQ0316461.1"/>
    <property type="molecule type" value="Genomic_DNA"/>
</dbReference>
<dbReference type="Pfam" id="PF13279">
    <property type="entry name" value="4HBT_2"/>
    <property type="match status" value="1"/>
</dbReference>
<name>A0AAE3VRQ5_9HYPH</name>
<dbReference type="Proteomes" id="UP001229244">
    <property type="component" value="Unassembled WGS sequence"/>
</dbReference>
<evidence type="ECO:0000313" key="1">
    <source>
        <dbReference type="EMBL" id="MDQ0316461.1"/>
    </source>
</evidence>
<evidence type="ECO:0000313" key="2">
    <source>
        <dbReference type="Proteomes" id="UP001229244"/>
    </source>
</evidence>
<comment type="caution">
    <text evidence="1">The sequence shown here is derived from an EMBL/GenBank/DDBJ whole genome shotgun (WGS) entry which is preliminary data.</text>
</comment>
<accession>A0AAE3VRQ5</accession>
<keyword evidence="2" id="KW-1185">Reference proteome</keyword>
<dbReference type="AlphaFoldDB" id="A0AAE3VRQ5"/>
<dbReference type="InterPro" id="IPR029069">
    <property type="entry name" value="HotDog_dom_sf"/>
</dbReference>
<reference evidence="1" key="1">
    <citation type="submission" date="2023-07" db="EMBL/GenBank/DDBJ databases">
        <title>Genomic Encyclopedia of Type Strains, Phase IV (KMG-IV): sequencing the most valuable type-strain genomes for metagenomic binning, comparative biology and taxonomic classification.</title>
        <authorList>
            <person name="Goeker M."/>
        </authorList>
    </citation>
    <scope>NUCLEOTIDE SEQUENCE</scope>
    <source>
        <strain evidence="1">DSM 21202</strain>
    </source>
</reference>
<dbReference type="Gene3D" id="3.10.129.10">
    <property type="entry name" value="Hotdog Thioesterase"/>
    <property type="match status" value="1"/>
</dbReference>
<protein>
    <submittedName>
        <fullName evidence="1">Acyl-CoA thioesterase FadM</fullName>
    </submittedName>
</protein>
<proteinExistence type="predicted"/>
<dbReference type="CDD" id="cd00586">
    <property type="entry name" value="4HBT"/>
    <property type="match status" value="1"/>
</dbReference>
<dbReference type="SUPFAM" id="SSF54637">
    <property type="entry name" value="Thioesterase/thiol ester dehydrase-isomerase"/>
    <property type="match status" value="1"/>
</dbReference>
<sequence>MRPPDSGGTGAGDAGFVHPVKVRWADCDPAEIAYTGRIPNFALEAIDAWWEAVVGYDWYRLSIDRGYSTPFVRMEIDFLSPVTPRHVLECAVTPLALGDTSIRFAVTGRQDSRSCFRGEFVCVFVTTATFEKTKPVPDILALIAPHFPDAASERVETT</sequence>
<dbReference type="RefSeq" id="WP_306886343.1">
    <property type="nucleotide sequence ID" value="NZ_JAUSUL010000003.1"/>
</dbReference>
<gene>
    <name evidence="1" type="ORF">J2S73_002937</name>
</gene>
<organism evidence="1 2">
    <name type="scientific">Amorphus orientalis</name>
    <dbReference type="NCBI Taxonomy" id="649198"/>
    <lineage>
        <taxon>Bacteria</taxon>
        <taxon>Pseudomonadati</taxon>
        <taxon>Pseudomonadota</taxon>
        <taxon>Alphaproteobacteria</taxon>
        <taxon>Hyphomicrobiales</taxon>
        <taxon>Amorphaceae</taxon>
        <taxon>Amorphus</taxon>
    </lineage>
</organism>